<dbReference type="GO" id="GO:0016726">
    <property type="term" value="F:oxidoreductase activity, acting on CH or CH2 groups, NAD or NADP as acceptor"/>
    <property type="evidence" value="ECO:0007669"/>
    <property type="project" value="UniProtKB-UniRule"/>
</dbReference>
<dbReference type="EMBL" id="CP025197">
    <property type="protein sequence ID" value="AUG57734.1"/>
    <property type="molecule type" value="Genomic_DNA"/>
</dbReference>
<feature type="binding site" evidence="9">
    <location>
        <begin position="152"/>
        <end position="153"/>
    </location>
    <ligand>
        <name>(S)-2,3,4,5-tetrahydrodipicolinate</name>
        <dbReference type="ChEBI" id="CHEBI:16845"/>
    </ligand>
</feature>
<evidence type="ECO:0000256" key="2">
    <source>
        <dbReference type="ARBA" id="ARBA00022490"/>
    </source>
</evidence>
<dbReference type="Proteomes" id="UP000233534">
    <property type="component" value="Chromosome"/>
</dbReference>
<accession>A0A2K9EC71</accession>
<keyword evidence="5 9" id="KW-0220">Diaminopimelate biosynthesis</keyword>
<keyword evidence="15" id="KW-1185">Reference proteome</keyword>
<dbReference type="PANTHER" id="PTHR20836">
    <property type="entry name" value="DIHYDRODIPICOLINATE REDUCTASE"/>
    <property type="match status" value="1"/>
</dbReference>
<dbReference type="Gene3D" id="3.30.360.10">
    <property type="entry name" value="Dihydrodipicolinate Reductase, domain 2"/>
    <property type="match status" value="1"/>
</dbReference>
<evidence type="ECO:0000256" key="10">
    <source>
        <dbReference type="NCBIfam" id="TIGR00036"/>
    </source>
</evidence>
<evidence type="ECO:0000259" key="11">
    <source>
        <dbReference type="Pfam" id="PF01113"/>
    </source>
</evidence>
<dbReference type="PROSITE" id="PS01298">
    <property type="entry name" value="DAPB"/>
    <property type="match status" value="1"/>
</dbReference>
<reference evidence="14 16" key="2">
    <citation type="journal article" date="2018" name="Syst. Appl. Microbiol.">
        <title>Characterization and high-quality draft genome sequence of Herbivorax saccincola A7, an anaerobic, alkaliphilic, thermophilic, cellulolytic, and xylanolytic bacterium.</title>
        <authorList>
            <person name="Aikawa S."/>
            <person name="Baramee S."/>
            <person name="Sermsathanaswadi J."/>
            <person name="Thianheng P."/>
            <person name="Tachaapaikoon C."/>
            <person name="Shikata A."/>
            <person name="Waeonukul R."/>
            <person name="Pason P."/>
            <person name="Ratanakhanokchai K."/>
            <person name="Kosugi A."/>
        </authorList>
    </citation>
    <scope>NUCLEOTIDE SEQUENCE [LARGE SCALE GENOMIC DNA]</scope>
    <source>
        <strain evidence="14 16">A7</strain>
    </source>
</reference>
<comment type="catalytic activity">
    <reaction evidence="9">
        <text>(S)-2,3,4,5-tetrahydrodipicolinate + NAD(+) + H2O = (2S,4S)-4-hydroxy-2,3,4,5-tetrahydrodipicolinate + NADH + H(+)</text>
        <dbReference type="Rhea" id="RHEA:35323"/>
        <dbReference type="ChEBI" id="CHEBI:15377"/>
        <dbReference type="ChEBI" id="CHEBI:15378"/>
        <dbReference type="ChEBI" id="CHEBI:16845"/>
        <dbReference type="ChEBI" id="CHEBI:57540"/>
        <dbReference type="ChEBI" id="CHEBI:57945"/>
        <dbReference type="ChEBI" id="CHEBI:67139"/>
        <dbReference type="EC" id="1.17.1.8"/>
    </reaction>
</comment>
<dbReference type="EMBL" id="NEMB01000003">
    <property type="protein sequence ID" value="PQQ67625.1"/>
    <property type="molecule type" value="Genomic_DNA"/>
</dbReference>
<evidence type="ECO:0000256" key="3">
    <source>
        <dbReference type="ARBA" id="ARBA00022605"/>
    </source>
</evidence>
<comment type="caution">
    <text evidence="9">Was originally thought to be a dihydrodipicolinate reductase (DHDPR), catalyzing the conversion of dihydrodipicolinate to tetrahydrodipicolinate. However, it was shown in E.coli that the substrate of the enzymatic reaction is not dihydrodipicolinate (DHDP) but in fact (2S,4S)-4-hydroxy-2,3,4,5-tetrahydrodipicolinic acid (HTPA), the product released by the DapA-catalyzed reaction.</text>
</comment>
<evidence type="ECO:0000256" key="4">
    <source>
        <dbReference type="ARBA" id="ARBA00022857"/>
    </source>
</evidence>
<evidence type="ECO:0000256" key="9">
    <source>
        <dbReference type="HAMAP-Rule" id="MF_00102"/>
    </source>
</evidence>
<dbReference type="SUPFAM" id="SSF55347">
    <property type="entry name" value="Glyceraldehyde-3-phosphate dehydrogenase-like, C-terminal domain"/>
    <property type="match status" value="1"/>
</dbReference>
<comment type="caution">
    <text evidence="9">Lacks conserved residue(s) required for the propagation of feature annotation.</text>
</comment>
<dbReference type="GO" id="GO:0051287">
    <property type="term" value="F:NAD binding"/>
    <property type="evidence" value="ECO:0007669"/>
    <property type="project" value="UniProtKB-UniRule"/>
</dbReference>
<comment type="subcellular location">
    <subcellularLocation>
        <location evidence="9">Cytoplasm</location>
    </subcellularLocation>
</comment>
<feature type="binding site" evidence="9">
    <location>
        <position position="34"/>
    </location>
    <ligand>
        <name>NAD(+)</name>
        <dbReference type="ChEBI" id="CHEBI:57540"/>
    </ligand>
</feature>
<dbReference type="InterPro" id="IPR023940">
    <property type="entry name" value="DHDPR_bac"/>
</dbReference>
<dbReference type="Gene3D" id="3.40.50.720">
    <property type="entry name" value="NAD(P)-binding Rossmann-like Domain"/>
    <property type="match status" value="1"/>
</dbReference>
<dbReference type="GO" id="GO:0009089">
    <property type="term" value="P:lysine biosynthetic process via diaminopimelate"/>
    <property type="evidence" value="ECO:0007669"/>
    <property type="project" value="UniProtKB-UniRule"/>
</dbReference>
<dbReference type="Pfam" id="PF05173">
    <property type="entry name" value="DapB_C"/>
    <property type="match status" value="1"/>
</dbReference>
<evidence type="ECO:0000259" key="12">
    <source>
        <dbReference type="Pfam" id="PF05173"/>
    </source>
</evidence>
<dbReference type="GO" id="GO:0019877">
    <property type="term" value="P:diaminopimelate biosynthetic process"/>
    <property type="evidence" value="ECO:0007669"/>
    <property type="project" value="UniProtKB-UniRule"/>
</dbReference>
<dbReference type="FunFam" id="3.30.360.10:FF:000004">
    <property type="entry name" value="4-hydroxy-tetrahydrodipicolinate reductase"/>
    <property type="match status" value="1"/>
</dbReference>
<sequence>MIKILLSGCNGAMGQVITRLAEKKENLKIVAGYDVNTSIKNTYPVFDNLKECNVDIDVIIDFSHPQALESLLEFALAKKIPSVFATTGLANSQINALKAASKDIPVFYAANMSIGVNLLIDLVKKAAKVLEKDFDIEIVEKHHNLKIDAPSGTALAIADAVNSVLDEKQKYVYDRHSSRKKRSKKEIGIHAVRGGTIVGEHSVIFAGNDEIIEINHIAMSKEIFAEGALNAAVFMHGKGAGMYDMDDLIQGK</sequence>
<dbReference type="HAMAP" id="MF_00102">
    <property type="entry name" value="DapB"/>
    <property type="match status" value="1"/>
</dbReference>
<dbReference type="GO" id="GO:0005829">
    <property type="term" value="C:cytosol"/>
    <property type="evidence" value="ECO:0007669"/>
    <property type="project" value="TreeGrafter"/>
</dbReference>
<dbReference type="EC" id="1.17.1.8" evidence="9 10"/>
<name>A0A2K9EC71_9FIRM</name>
<evidence type="ECO:0000256" key="1">
    <source>
        <dbReference type="ARBA" id="ARBA00006642"/>
    </source>
</evidence>
<reference evidence="13 15" key="1">
    <citation type="submission" date="2017-12" db="EMBL/GenBank/DDBJ databases">
        <title>Complete genome sequence of Herbivorax saccincola GGR1, a novel Cellulosome-producing hydrolytic bacterium in a thermophilic biogas plant, established by Illumina and Nanopore MinION sequencing.</title>
        <authorList>
            <person name="Pechtl A."/>
            <person name="Ruckert C."/>
            <person name="Koeck D.E."/>
            <person name="Maus I."/>
            <person name="Winkler A."/>
            <person name="Kalinowski J."/>
            <person name="Puhler A."/>
            <person name="Schwarz W.W."/>
            <person name="Zverlov V.V."/>
            <person name="Schluter A."/>
            <person name="Liebl W."/>
        </authorList>
    </citation>
    <scope>NUCLEOTIDE SEQUENCE [LARGE SCALE GENOMIC DNA]</scope>
    <source>
        <strain evidence="13">GGR1</strain>
        <strain evidence="15">SR1</strain>
    </source>
</reference>
<evidence type="ECO:0000256" key="5">
    <source>
        <dbReference type="ARBA" id="ARBA00022915"/>
    </source>
</evidence>
<dbReference type="OrthoDB" id="9790352at2"/>
<feature type="active site" description="Proton donor" evidence="9">
    <location>
        <position position="146"/>
    </location>
</feature>
<evidence type="ECO:0000256" key="7">
    <source>
        <dbReference type="ARBA" id="ARBA00023027"/>
    </source>
</evidence>
<evidence type="ECO:0000256" key="6">
    <source>
        <dbReference type="ARBA" id="ARBA00023002"/>
    </source>
</evidence>
<keyword evidence="4 9" id="KW-0521">NADP</keyword>
<dbReference type="RefSeq" id="WP_101301438.1">
    <property type="nucleotide sequence ID" value="NZ_CP025197.1"/>
</dbReference>
<comment type="similarity">
    <text evidence="1 9">Belongs to the DapB family.</text>
</comment>
<dbReference type="GO" id="GO:0050661">
    <property type="term" value="F:NADP binding"/>
    <property type="evidence" value="ECO:0007669"/>
    <property type="project" value="UniProtKB-UniRule"/>
</dbReference>
<evidence type="ECO:0000313" key="14">
    <source>
        <dbReference type="EMBL" id="PQQ67625.1"/>
    </source>
</evidence>
<dbReference type="InterPro" id="IPR000846">
    <property type="entry name" value="DapB_N"/>
</dbReference>
<dbReference type="UniPathway" id="UPA00034">
    <property type="reaction ID" value="UER00018"/>
</dbReference>
<feature type="binding site" evidence="9">
    <location>
        <begin position="8"/>
        <end position="13"/>
    </location>
    <ligand>
        <name>NAD(+)</name>
        <dbReference type="ChEBI" id="CHEBI:57540"/>
    </ligand>
</feature>
<feature type="binding site" evidence="9">
    <location>
        <begin position="85"/>
        <end position="87"/>
    </location>
    <ligand>
        <name>NAD(+)</name>
        <dbReference type="ChEBI" id="CHEBI:57540"/>
    </ligand>
</feature>
<dbReference type="InterPro" id="IPR036291">
    <property type="entry name" value="NAD(P)-bd_dom_sf"/>
</dbReference>
<comment type="subunit">
    <text evidence="9">Homotetramer.</text>
</comment>
<evidence type="ECO:0000313" key="15">
    <source>
        <dbReference type="Proteomes" id="UP000233534"/>
    </source>
</evidence>
<proteinExistence type="inferred from homology"/>
<dbReference type="NCBIfam" id="TIGR00036">
    <property type="entry name" value="dapB"/>
    <property type="match status" value="1"/>
</dbReference>
<dbReference type="SUPFAM" id="SSF51735">
    <property type="entry name" value="NAD(P)-binding Rossmann-fold domains"/>
    <property type="match status" value="1"/>
</dbReference>
<feature type="binding site" evidence="9">
    <location>
        <begin position="109"/>
        <end position="112"/>
    </location>
    <ligand>
        <name>NAD(+)</name>
        <dbReference type="ChEBI" id="CHEBI:57540"/>
    </ligand>
</feature>
<feature type="domain" description="Dihydrodipicolinate reductase N-terminal" evidence="11">
    <location>
        <begin position="2"/>
        <end position="112"/>
    </location>
</feature>
<dbReference type="PIRSF" id="PIRSF000161">
    <property type="entry name" value="DHPR"/>
    <property type="match status" value="1"/>
</dbReference>
<feature type="binding site" evidence="9">
    <location>
        <position position="143"/>
    </location>
    <ligand>
        <name>(S)-2,3,4,5-tetrahydrodipicolinate</name>
        <dbReference type="ChEBI" id="CHEBI:16845"/>
    </ligand>
</feature>
<protein>
    <recommendedName>
        <fullName evidence="9 10">4-hydroxy-tetrahydrodipicolinate reductase</fullName>
        <shortName evidence="9">HTPA reductase</shortName>
        <ecNumber evidence="9 10">1.17.1.8</ecNumber>
    </recommendedName>
</protein>
<dbReference type="Pfam" id="PF01113">
    <property type="entry name" value="DapB_N"/>
    <property type="match status" value="1"/>
</dbReference>
<comment type="catalytic activity">
    <reaction evidence="9">
        <text>(S)-2,3,4,5-tetrahydrodipicolinate + NADP(+) + H2O = (2S,4S)-4-hydroxy-2,3,4,5-tetrahydrodipicolinate + NADPH + H(+)</text>
        <dbReference type="Rhea" id="RHEA:35331"/>
        <dbReference type="ChEBI" id="CHEBI:15377"/>
        <dbReference type="ChEBI" id="CHEBI:15378"/>
        <dbReference type="ChEBI" id="CHEBI:16845"/>
        <dbReference type="ChEBI" id="CHEBI:57783"/>
        <dbReference type="ChEBI" id="CHEBI:58349"/>
        <dbReference type="ChEBI" id="CHEBI:67139"/>
        <dbReference type="EC" id="1.17.1.8"/>
    </reaction>
</comment>
<dbReference type="GO" id="GO:0008839">
    <property type="term" value="F:4-hydroxy-tetrahydrodipicolinate reductase"/>
    <property type="evidence" value="ECO:0007669"/>
    <property type="project" value="UniProtKB-UniRule"/>
</dbReference>
<dbReference type="CDD" id="cd02274">
    <property type="entry name" value="DHDPR_N"/>
    <property type="match status" value="1"/>
</dbReference>
<evidence type="ECO:0000313" key="16">
    <source>
        <dbReference type="Proteomes" id="UP000239720"/>
    </source>
</evidence>
<comment type="pathway">
    <text evidence="9">Amino-acid biosynthesis; L-lysine biosynthesis via DAP pathway; (S)-tetrahydrodipicolinate from L-aspartate: step 4/4.</text>
</comment>
<evidence type="ECO:0000256" key="8">
    <source>
        <dbReference type="ARBA" id="ARBA00023154"/>
    </source>
</evidence>
<keyword evidence="3 9" id="KW-0028">Amino-acid biosynthesis</keyword>
<gene>
    <name evidence="9 13" type="primary">dapB</name>
    <name evidence="14" type="ORF">B9R14_13275</name>
    <name evidence="13" type="ORF">HVS_09140</name>
</gene>
<keyword evidence="2 9" id="KW-0963">Cytoplasm</keyword>
<dbReference type="PANTHER" id="PTHR20836:SF7">
    <property type="entry name" value="4-HYDROXY-TETRAHYDRODIPICOLINATE REDUCTASE"/>
    <property type="match status" value="1"/>
</dbReference>
<evidence type="ECO:0000313" key="13">
    <source>
        <dbReference type="EMBL" id="AUG57734.1"/>
    </source>
</evidence>
<dbReference type="AlphaFoldDB" id="A0A2K9EC71"/>
<organism evidence="13 15">
    <name type="scientific">Acetivibrio saccincola</name>
    <dbReference type="NCBI Taxonomy" id="1677857"/>
    <lineage>
        <taxon>Bacteria</taxon>
        <taxon>Bacillati</taxon>
        <taxon>Bacillota</taxon>
        <taxon>Clostridia</taxon>
        <taxon>Eubacteriales</taxon>
        <taxon>Oscillospiraceae</taxon>
        <taxon>Acetivibrio</taxon>
    </lineage>
</organism>
<dbReference type="KEGG" id="hsc:HVS_09140"/>
<comment type="function">
    <text evidence="9">Catalyzes the conversion of 4-hydroxy-tetrahydrodipicolinate (HTPA) to tetrahydrodipicolinate.</text>
</comment>
<feature type="domain" description="Dihydrodipicolinate reductase C-terminal" evidence="12">
    <location>
        <begin position="115"/>
        <end position="248"/>
    </location>
</feature>
<keyword evidence="8 9" id="KW-0457">Lysine biosynthesis</keyword>
<keyword evidence="7 9" id="KW-0520">NAD</keyword>
<keyword evidence="6 9" id="KW-0560">Oxidoreductase</keyword>
<feature type="active site" description="Proton donor/acceptor" evidence="9">
    <location>
        <position position="142"/>
    </location>
</feature>
<dbReference type="Proteomes" id="UP000239720">
    <property type="component" value="Unassembled WGS sequence"/>
</dbReference>
<dbReference type="InterPro" id="IPR022663">
    <property type="entry name" value="DapB_C"/>
</dbReference>
<dbReference type="InterPro" id="IPR022664">
    <property type="entry name" value="DapB_N_CS"/>
</dbReference>